<dbReference type="InterPro" id="IPR050241">
    <property type="entry name" value="NAD-cap_RNA_hydrolase_NudC"/>
</dbReference>
<evidence type="ECO:0000313" key="11">
    <source>
        <dbReference type="EMBL" id="GAA0948084.1"/>
    </source>
</evidence>
<dbReference type="EMBL" id="BAAAHH010000007">
    <property type="protein sequence ID" value="GAA0948084.1"/>
    <property type="molecule type" value="Genomic_DNA"/>
</dbReference>
<dbReference type="InterPro" id="IPR015797">
    <property type="entry name" value="NUDIX_hydrolase-like_dom_sf"/>
</dbReference>
<comment type="catalytic activity">
    <reaction evidence="9">
        <text>a 5'-end NAD(+)-phospho-ribonucleoside in mRNA + H2O = a 5'-end phospho-adenosine-phospho-ribonucleoside in mRNA + beta-nicotinamide D-ribonucleotide + 2 H(+)</text>
        <dbReference type="Rhea" id="RHEA:60876"/>
        <dbReference type="Rhea" id="RHEA-COMP:15698"/>
        <dbReference type="Rhea" id="RHEA-COMP:15719"/>
        <dbReference type="ChEBI" id="CHEBI:14649"/>
        <dbReference type="ChEBI" id="CHEBI:15377"/>
        <dbReference type="ChEBI" id="CHEBI:15378"/>
        <dbReference type="ChEBI" id="CHEBI:144029"/>
        <dbReference type="ChEBI" id="CHEBI:144051"/>
    </reaction>
    <physiologicalReaction direction="left-to-right" evidence="9">
        <dbReference type="Rhea" id="RHEA:60877"/>
    </physiologicalReaction>
</comment>
<comment type="caution">
    <text evidence="11">The sequence shown here is derived from an EMBL/GenBank/DDBJ whole genome shotgun (WGS) entry which is preliminary data.</text>
</comment>
<dbReference type="Pfam" id="PF00293">
    <property type="entry name" value="NUDIX"/>
    <property type="match status" value="1"/>
</dbReference>
<dbReference type="PROSITE" id="PS51462">
    <property type="entry name" value="NUDIX"/>
    <property type="match status" value="1"/>
</dbReference>
<keyword evidence="7" id="KW-0460">Magnesium</keyword>
<dbReference type="InterPro" id="IPR015375">
    <property type="entry name" value="NADH_PPase-like_N"/>
</dbReference>
<accession>A0ABP4BB68</accession>
<dbReference type="SUPFAM" id="SSF55811">
    <property type="entry name" value="Nudix"/>
    <property type="match status" value="1"/>
</dbReference>
<comment type="similarity">
    <text evidence="3">Belongs to the Nudix hydrolase family. NudC subfamily.</text>
</comment>
<comment type="cofactor">
    <cofactor evidence="2">
        <name>Zn(2+)</name>
        <dbReference type="ChEBI" id="CHEBI:29105"/>
    </cofactor>
</comment>
<dbReference type="EC" id="3.6.1.22" evidence="4"/>
<evidence type="ECO:0000256" key="5">
    <source>
        <dbReference type="ARBA" id="ARBA00022723"/>
    </source>
</evidence>
<dbReference type="InterPro" id="IPR020084">
    <property type="entry name" value="NUDIX_hydrolase_CS"/>
</dbReference>
<name>A0ABP4BB68_9ACTN</name>
<keyword evidence="5" id="KW-0479">Metal-binding</keyword>
<proteinExistence type="inferred from homology"/>
<dbReference type="PROSITE" id="PS00893">
    <property type="entry name" value="NUDIX_BOX"/>
    <property type="match status" value="1"/>
</dbReference>
<dbReference type="Gene3D" id="3.90.79.10">
    <property type="entry name" value="Nucleoside Triphosphate Pyrophosphohydrolase"/>
    <property type="match status" value="1"/>
</dbReference>
<dbReference type="CDD" id="cd03429">
    <property type="entry name" value="NUDIX_NADH_pyrophosphatase_Nudt13"/>
    <property type="match status" value="1"/>
</dbReference>
<keyword evidence="8" id="KW-0520">NAD</keyword>
<organism evidence="11 12">
    <name type="scientific">Actinocorallia libanotica</name>
    <dbReference type="NCBI Taxonomy" id="46162"/>
    <lineage>
        <taxon>Bacteria</taxon>
        <taxon>Bacillati</taxon>
        <taxon>Actinomycetota</taxon>
        <taxon>Actinomycetes</taxon>
        <taxon>Streptosporangiales</taxon>
        <taxon>Thermomonosporaceae</taxon>
        <taxon>Actinocorallia</taxon>
    </lineage>
</organism>
<dbReference type="Pfam" id="PF09296">
    <property type="entry name" value="NUDIX-like"/>
    <property type="match status" value="1"/>
</dbReference>
<evidence type="ECO:0000256" key="1">
    <source>
        <dbReference type="ARBA" id="ARBA00001946"/>
    </source>
</evidence>
<dbReference type="Gene3D" id="3.90.79.20">
    <property type="match status" value="1"/>
</dbReference>
<dbReference type="NCBIfam" id="NF001299">
    <property type="entry name" value="PRK00241.1"/>
    <property type="match status" value="1"/>
</dbReference>
<evidence type="ECO:0000313" key="12">
    <source>
        <dbReference type="Proteomes" id="UP001500665"/>
    </source>
</evidence>
<reference evidence="12" key="1">
    <citation type="journal article" date="2019" name="Int. J. Syst. Evol. Microbiol.">
        <title>The Global Catalogue of Microorganisms (GCM) 10K type strain sequencing project: providing services to taxonomists for standard genome sequencing and annotation.</title>
        <authorList>
            <consortium name="The Broad Institute Genomics Platform"/>
            <consortium name="The Broad Institute Genome Sequencing Center for Infectious Disease"/>
            <person name="Wu L."/>
            <person name="Ma J."/>
        </authorList>
    </citation>
    <scope>NUCLEOTIDE SEQUENCE [LARGE SCALE GENOMIC DNA]</scope>
    <source>
        <strain evidence="12">JCM 10696</strain>
    </source>
</reference>
<comment type="cofactor">
    <cofactor evidence="1">
        <name>Mg(2+)</name>
        <dbReference type="ChEBI" id="CHEBI:18420"/>
    </cofactor>
</comment>
<evidence type="ECO:0000256" key="4">
    <source>
        <dbReference type="ARBA" id="ARBA00012381"/>
    </source>
</evidence>
<keyword evidence="6" id="KW-0378">Hydrolase</keyword>
<gene>
    <name evidence="11" type="primary">nudC</name>
    <name evidence="11" type="ORF">GCM10009550_24140</name>
</gene>
<evidence type="ECO:0000256" key="3">
    <source>
        <dbReference type="ARBA" id="ARBA00009595"/>
    </source>
</evidence>
<dbReference type="InterPro" id="IPR049734">
    <property type="entry name" value="NudC-like_C"/>
</dbReference>
<dbReference type="PANTHER" id="PTHR42904">
    <property type="entry name" value="NUDIX HYDROLASE, NUDC SUBFAMILY"/>
    <property type="match status" value="1"/>
</dbReference>
<evidence type="ECO:0000256" key="7">
    <source>
        <dbReference type="ARBA" id="ARBA00022842"/>
    </source>
</evidence>
<dbReference type="Pfam" id="PF09297">
    <property type="entry name" value="Zn_ribbon_NUD"/>
    <property type="match status" value="1"/>
</dbReference>
<keyword evidence="12" id="KW-1185">Reference proteome</keyword>
<evidence type="ECO:0000256" key="9">
    <source>
        <dbReference type="ARBA" id="ARBA00023679"/>
    </source>
</evidence>
<evidence type="ECO:0000259" key="10">
    <source>
        <dbReference type="PROSITE" id="PS51462"/>
    </source>
</evidence>
<dbReference type="InterPro" id="IPR015376">
    <property type="entry name" value="Znr_NADH_PPase"/>
</dbReference>
<evidence type="ECO:0000256" key="2">
    <source>
        <dbReference type="ARBA" id="ARBA00001947"/>
    </source>
</evidence>
<dbReference type="InterPro" id="IPR000086">
    <property type="entry name" value="NUDIX_hydrolase_dom"/>
</dbReference>
<protein>
    <recommendedName>
        <fullName evidence="4">NAD(+) diphosphatase</fullName>
        <ecNumber evidence="4">3.6.1.22</ecNumber>
    </recommendedName>
</protein>
<dbReference type="PANTHER" id="PTHR42904:SF6">
    <property type="entry name" value="NAD-CAPPED RNA HYDROLASE NUDT12"/>
    <property type="match status" value="1"/>
</dbReference>
<evidence type="ECO:0000256" key="6">
    <source>
        <dbReference type="ARBA" id="ARBA00022801"/>
    </source>
</evidence>
<dbReference type="RefSeq" id="WP_344239902.1">
    <property type="nucleotide sequence ID" value="NZ_BAAAHH010000007.1"/>
</dbReference>
<sequence length="301" mass="33238">MSLGWLALARGTLDRVAERRRDEDWVTAAWAGCRVLVVDERGRVPFRLDDRPRLAFVPARRAPIGERVLLGVDEDKNAYFAVIATLPEQEGVEVADLRRIGALLDDVESGMMTHAVAMALWHAAHRHCPRCGALTKTVAAGHVRVCPEDGVEQYPRLDPAVIMLVTDDDDRVLLARGTAWPEGRASVLAGFLEPGESLEQGVVREVYEEVGLRVEDVRYLGSQPWPLPQSLMLGFVCHAPGEQSLRLEASEIAEARWYDRQDLLTATLAGDLVLPGKVSIARQLLEHWYGGELPGSWGLGL</sequence>
<evidence type="ECO:0000256" key="8">
    <source>
        <dbReference type="ARBA" id="ARBA00023027"/>
    </source>
</evidence>
<feature type="domain" description="Nudix hydrolase" evidence="10">
    <location>
        <begin position="155"/>
        <end position="286"/>
    </location>
</feature>
<dbReference type="Proteomes" id="UP001500665">
    <property type="component" value="Unassembled WGS sequence"/>
</dbReference>